<dbReference type="EMBL" id="CP086322">
    <property type="protein sequence ID" value="UQA92400.1"/>
    <property type="molecule type" value="Genomic_DNA"/>
</dbReference>
<evidence type="ECO:0000313" key="2">
    <source>
        <dbReference type="EMBL" id="UQA92400.1"/>
    </source>
</evidence>
<sequence length="50" mass="5295">MPLLRPDDLTSLVLRTDFNDDASWDAVRAAVDAADHMSTPPTSAILASPG</sequence>
<feature type="domain" description="DUF6924" evidence="1">
    <location>
        <begin position="10"/>
        <end position="36"/>
    </location>
</feature>
<organism evidence="2 3">
    <name type="scientific">Streptomyces halobius</name>
    <dbReference type="NCBI Taxonomy" id="2879846"/>
    <lineage>
        <taxon>Bacteria</taxon>
        <taxon>Bacillati</taxon>
        <taxon>Actinomycetota</taxon>
        <taxon>Actinomycetes</taxon>
        <taxon>Kitasatosporales</taxon>
        <taxon>Streptomycetaceae</taxon>
        <taxon>Streptomyces</taxon>
    </lineage>
</organism>
<accession>A0ABY4M3U7</accession>
<gene>
    <name evidence="2" type="ORF">K9S39_11620</name>
</gene>
<evidence type="ECO:0000313" key="3">
    <source>
        <dbReference type="Proteomes" id="UP000830115"/>
    </source>
</evidence>
<keyword evidence="3" id="KW-1185">Reference proteome</keyword>
<dbReference type="RefSeq" id="WP_248863260.1">
    <property type="nucleotide sequence ID" value="NZ_CP086322.1"/>
</dbReference>
<name>A0ABY4M3U7_9ACTN</name>
<dbReference type="InterPro" id="IPR053832">
    <property type="entry name" value="DUF6924"/>
</dbReference>
<proteinExistence type="predicted"/>
<reference evidence="2" key="1">
    <citation type="submission" date="2021-10" db="EMBL/GenBank/DDBJ databases">
        <title>Streptomyces nigrumlapis sp.nov.,an antimicrobial producing actinobacterium isolated from Black Gobi rocks.</title>
        <authorList>
            <person name="Wen Y."/>
            <person name="Zhang W."/>
            <person name="Liu X.G."/>
        </authorList>
    </citation>
    <scope>NUCLEOTIDE SEQUENCE</scope>
    <source>
        <strain evidence="2">ST13-2-2</strain>
    </source>
</reference>
<protein>
    <recommendedName>
        <fullName evidence="1">DUF6924 domain-containing protein</fullName>
    </recommendedName>
</protein>
<dbReference type="Pfam" id="PF21962">
    <property type="entry name" value="DUF6924"/>
    <property type="match status" value="1"/>
</dbReference>
<evidence type="ECO:0000259" key="1">
    <source>
        <dbReference type="Pfam" id="PF21962"/>
    </source>
</evidence>
<dbReference type="Proteomes" id="UP000830115">
    <property type="component" value="Chromosome"/>
</dbReference>